<keyword evidence="2" id="KW-1133">Transmembrane helix</keyword>
<feature type="compositionally biased region" description="Polar residues" evidence="1">
    <location>
        <begin position="187"/>
        <end position="198"/>
    </location>
</feature>
<feature type="transmembrane region" description="Helical" evidence="2">
    <location>
        <begin position="31"/>
        <end position="49"/>
    </location>
</feature>
<protein>
    <submittedName>
        <fullName evidence="3">Uncharacterized protein</fullName>
    </submittedName>
</protein>
<keyword evidence="2" id="KW-0472">Membrane</keyword>
<organism evidence="3 4">
    <name type="scientific">Paenibacillus nicotianae</name>
    <dbReference type="NCBI Taxonomy" id="1526551"/>
    <lineage>
        <taxon>Bacteria</taxon>
        <taxon>Bacillati</taxon>
        <taxon>Bacillota</taxon>
        <taxon>Bacilli</taxon>
        <taxon>Bacillales</taxon>
        <taxon>Paenibacillaceae</taxon>
        <taxon>Paenibacillus</taxon>
    </lineage>
</organism>
<feature type="region of interest" description="Disordered" evidence="1">
    <location>
        <begin position="187"/>
        <end position="228"/>
    </location>
</feature>
<feature type="compositionally biased region" description="Gly residues" evidence="1">
    <location>
        <begin position="219"/>
        <end position="228"/>
    </location>
</feature>
<comment type="caution">
    <text evidence="3">The sequence shown here is derived from an EMBL/GenBank/DDBJ whole genome shotgun (WGS) entry which is preliminary data.</text>
</comment>
<evidence type="ECO:0000313" key="3">
    <source>
        <dbReference type="EMBL" id="MFD1988388.1"/>
    </source>
</evidence>
<keyword evidence="4" id="KW-1185">Reference proteome</keyword>
<feature type="transmembrane region" description="Helical" evidence="2">
    <location>
        <begin position="56"/>
        <end position="73"/>
    </location>
</feature>
<proteinExistence type="predicted"/>
<evidence type="ECO:0000256" key="1">
    <source>
        <dbReference type="SAM" id="MobiDB-lite"/>
    </source>
</evidence>
<dbReference type="EMBL" id="JBHUGF010000001">
    <property type="protein sequence ID" value="MFD1988388.1"/>
    <property type="molecule type" value="Genomic_DNA"/>
</dbReference>
<keyword evidence="2" id="KW-0812">Transmembrane</keyword>
<sequence>MLLSPICIVLTLLHAGMLAYLYVIDILPPLTNVIGLTCLIIMTGITIMYYRSKFIFTLYMIAYVLILTLGVTISDVYDLLLWCSILLLIWRYVLPNKVWTDQGLPYRYGIKSFRGQLRTGGYTHENNPEQLDILLQCSIILKEGTSFLATHPQVTSYQYTSHAIPLLSGAEINTYTIQYTYQTMRRSTYSPSDSSTIYIPNYRNDSDQNDSDSSSNHSSGGGGGAGTF</sequence>
<evidence type="ECO:0000256" key="2">
    <source>
        <dbReference type="SAM" id="Phobius"/>
    </source>
</evidence>
<name>A0ABW4ULF0_9BACL</name>
<dbReference type="Proteomes" id="UP001597403">
    <property type="component" value="Unassembled WGS sequence"/>
</dbReference>
<gene>
    <name evidence="3" type="ORF">ACFSGI_00205</name>
</gene>
<accession>A0ABW4ULF0</accession>
<reference evidence="4" key="1">
    <citation type="journal article" date="2019" name="Int. J. Syst. Evol. Microbiol.">
        <title>The Global Catalogue of Microorganisms (GCM) 10K type strain sequencing project: providing services to taxonomists for standard genome sequencing and annotation.</title>
        <authorList>
            <consortium name="The Broad Institute Genomics Platform"/>
            <consortium name="The Broad Institute Genome Sequencing Center for Infectious Disease"/>
            <person name="Wu L."/>
            <person name="Ma J."/>
        </authorList>
    </citation>
    <scope>NUCLEOTIDE SEQUENCE [LARGE SCALE GENOMIC DNA]</scope>
    <source>
        <strain evidence="4">CGMCC 1.15067</strain>
    </source>
</reference>
<evidence type="ECO:0000313" key="4">
    <source>
        <dbReference type="Proteomes" id="UP001597403"/>
    </source>
</evidence>